<dbReference type="InterPro" id="IPR021109">
    <property type="entry name" value="Peptidase_aspartic_dom_sf"/>
</dbReference>
<keyword evidence="2" id="KW-1185">Reference proteome</keyword>
<proteinExistence type="predicted"/>
<dbReference type="EMBL" id="BQNB010011255">
    <property type="protein sequence ID" value="GJS88190.1"/>
    <property type="molecule type" value="Genomic_DNA"/>
</dbReference>
<evidence type="ECO:0000313" key="2">
    <source>
        <dbReference type="Proteomes" id="UP001151760"/>
    </source>
</evidence>
<evidence type="ECO:0000313" key="1">
    <source>
        <dbReference type="EMBL" id="GJS88190.1"/>
    </source>
</evidence>
<dbReference type="Proteomes" id="UP001151760">
    <property type="component" value="Unassembled WGS sequence"/>
</dbReference>
<protein>
    <submittedName>
        <fullName evidence="1">Protein kinase-like domain, concanavalin A-like lectin/glucanase domain protein</fullName>
    </submittedName>
</protein>
<reference evidence="1" key="2">
    <citation type="submission" date="2022-01" db="EMBL/GenBank/DDBJ databases">
        <authorList>
            <person name="Yamashiro T."/>
            <person name="Shiraishi A."/>
            <person name="Satake H."/>
            <person name="Nakayama K."/>
        </authorList>
    </citation>
    <scope>NUCLEOTIDE SEQUENCE</scope>
</reference>
<sequence>MENANPSCSTSNREFLDPKKKKEIESWIGDSRMFDSLYGSNEIEYFDTFPTMEKLEYHEWLLKYPKPSWVKAKIRTKNLNNVKISCKMGHFHKRQAYIDLESPINVMSKQHYNKIMSKGLESRQKSSNPSKNNNFVGRVKGLKVFIGNFTYECNFMILEDTTSIIDHHLGEVVLGKPFARNTGLVYDQEERTVTFEKDEKITFKMPHKMEASNRIDFKDINIDSIPPFVLRSNDDCGKTYYSDSLTLGPEYREDESISKEIRHLMKLERKAKRHKGEVT</sequence>
<organism evidence="1 2">
    <name type="scientific">Tanacetum coccineum</name>
    <dbReference type="NCBI Taxonomy" id="301880"/>
    <lineage>
        <taxon>Eukaryota</taxon>
        <taxon>Viridiplantae</taxon>
        <taxon>Streptophyta</taxon>
        <taxon>Embryophyta</taxon>
        <taxon>Tracheophyta</taxon>
        <taxon>Spermatophyta</taxon>
        <taxon>Magnoliopsida</taxon>
        <taxon>eudicotyledons</taxon>
        <taxon>Gunneridae</taxon>
        <taxon>Pentapetalae</taxon>
        <taxon>asterids</taxon>
        <taxon>campanulids</taxon>
        <taxon>Asterales</taxon>
        <taxon>Asteraceae</taxon>
        <taxon>Asteroideae</taxon>
        <taxon>Anthemideae</taxon>
        <taxon>Anthemidinae</taxon>
        <taxon>Tanacetum</taxon>
    </lineage>
</organism>
<dbReference type="Gene3D" id="2.40.70.10">
    <property type="entry name" value="Acid Proteases"/>
    <property type="match status" value="1"/>
</dbReference>
<reference evidence="1" key="1">
    <citation type="journal article" date="2022" name="Int. J. Mol. Sci.">
        <title>Draft Genome of Tanacetum Coccineum: Genomic Comparison of Closely Related Tanacetum-Family Plants.</title>
        <authorList>
            <person name="Yamashiro T."/>
            <person name="Shiraishi A."/>
            <person name="Nakayama K."/>
            <person name="Satake H."/>
        </authorList>
    </citation>
    <scope>NUCLEOTIDE SEQUENCE</scope>
</reference>
<comment type="caution">
    <text evidence="1">The sequence shown here is derived from an EMBL/GenBank/DDBJ whole genome shotgun (WGS) entry which is preliminary data.</text>
</comment>
<gene>
    <name evidence="1" type="ORF">Tco_0770826</name>
</gene>
<name>A0ABQ4ZEB0_9ASTR</name>
<accession>A0ABQ4ZEB0</accession>